<dbReference type="OrthoDB" id="6595597at2759"/>
<feature type="compositionally biased region" description="Low complexity" evidence="3">
    <location>
        <begin position="140"/>
        <end position="165"/>
    </location>
</feature>
<feature type="region of interest" description="Disordered" evidence="3">
    <location>
        <begin position="1"/>
        <end position="42"/>
    </location>
</feature>
<keyword evidence="5" id="KW-1185">Reference proteome</keyword>
<dbReference type="GO" id="GO:0031012">
    <property type="term" value="C:extracellular matrix"/>
    <property type="evidence" value="ECO:0007669"/>
    <property type="project" value="TreeGrafter"/>
</dbReference>
<evidence type="ECO:0000313" key="4">
    <source>
        <dbReference type="EMBL" id="KAF7989593.1"/>
    </source>
</evidence>
<evidence type="ECO:0000256" key="2">
    <source>
        <dbReference type="PROSITE-ProRule" id="PRU00497"/>
    </source>
</evidence>
<dbReference type="Proteomes" id="UP000639338">
    <property type="component" value="Unassembled WGS sequence"/>
</dbReference>
<dbReference type="InterPro" id="IPR031311">
    <property type="entry name" value="CHIT_BIND_RR_consensus"/>
</dbReference>
<dbReference type="EMBL" id="JACMRX010000005">
    <property type="protein sequence ID" value="KAF7989593.1"/>
    <property type="molecule type" value="Genomic_DNA"/>
</dbReference>
<evidence type="ECO:0000313" key="5">
    <source>
        <dbReference type="Proteomes" id="UP000639338"/>
    </source>
</evidence>
<dbReference type="AlphaFoldDB" id="A0A834XLU3"/>
<proteinExistence type="predicted"/>
<keyword evidence="1 2" id="KW-0193">Cuticle</keyword>
<feature type="compositionally biased region" description="Polar residues" evidence="3">
    <location>
        <begin position="179"/>
        <end position="199"/>
    </location>
</feature>
<evidence type="ECO:0008006" key="6">
    <source>
        <dbReference type="Google" id="ProtNLM"/>
    </source>
</evidence>
<protein>
    <recommendedName>
        <fullName evidence="6">Cuticular protein</fullName>
    </recommendedName>
</protein>
<name>A0A834XLU3_APHGI</name>
<feature type="compositionally biased region" description="Polar residues" evidence="3">
    <location>
        <begin position="60"/>
        <end position="139"/>
    </location>
</feature>
<dbReference type="Pfam" id="PF00379">
    <property type="entry name" value="Chitin_bind_4"/>
    <property type="match status" value="1"/>
</dbReference>
<sequence>MSIASLEPSGYRPPGSHQISSDLYLPPTDSYSGSSSRGVQTPEFHYLPSMSHQSTSQNVIPNSLYLPSNHEQTHTQQHTLSEVLSSDQSVSKPMNQYLPPSNQYLPAITKPTNQYLPSSSSSLPMNTNKRQRQNTYRQQSSSDISHSSTNRFSNNNNNHMTNINNLPSQYLPPNKRPNAFTQAIPSSNYLPANQNNAYQPSDEILPPSNTYLTQNKYESTENQQHDHSSSYKPSQSSGYPSSGGYPQAKNNNNNNNNNNGYNYEPPAKYEFEYMVNDPESGNDFGHKESRDGDVTRGTYYVLLPDGRKQTVNFIADANGYRPTITYEDAAVGRDGYDQGYHY</sequence>
<gene>
    <name evidence="4" type="ORF">HCN44_008267</name>
</gene>
<dbReference type="GO" id="GO:0042302">
    <property type="term" value="F:structural constituent of cuticle"/>
    <property type="evidence" value="ECO:0007669"/>
    <property type="project" value="UniProtKB-UniRule"/>
</dbReference>
<evidence type="ECO:0000256" key="3">
    <source>
        <dbReference type="SAM" id="MobiDB-lite"/>
    </source>
</evidence>
<dbReference type="PANTHER" id="PTHR12236">
    <property type="entry name" value="STRUCTURAL CONTITUENT OF CUTICLE"/>
    <property type="match status" value="1"/>
</dbReference>
<feature type="compositionally biased region" description="Low complexity" evidence="3">
    <location>
        <begin position="230"/>
        <end position="259"/>
    </location>
</feature>
<dbReference type="PROSITE" id="PS51155">
    <property type="entry name" value="CHIT_BIND_RR_2"/>
    <property type="match status" value="1"/>
</dbReference>
<dbReference type="PANTHER" id="PTHR12236:SF98">
    <property type="entry name" value="CUTICULAR PROTEIN 56F"/>
    <property type="match status" value="1"/>
</dbReference>
<feature type="compositionally biased region" description="Polar residues" evidence="3">
    <location>
        <begin position="207"/>
        <end position="222"/>
    </location>
</feature>
<dbReference type="GO" id="GO:0005615">
    <property type="term" value="C:extracellular space"/>
    <property type="evidence" value="ECO:0007669"/>
    <property type="project" value="TreeGrafter"/>
</dbReference>
<dbReference type="InterPro" id="IPR051217">
    <property type="entry name" value="Insect_Cuticle_Struc_Prot"/>
</dbReference>
<accession>A0A834XLU3</accession>
<comment type="caution">
    <text evidence="4">The sequence shown here is derived from an EMBL/GenBank/DDBJ whole genome shotgun (WGS) entry which is preliminary data.</text>
</comment>
<feature type="compositionally biased region" description="Polar residues" evidence="3">
    <location>
        <begin position="29"/>
        <end position="39"/>
    </location>
</feature>
<evidence type="ECO:0000256" key="1">
    <source>
        <dbReference type="ARBA" id="ARBA00022460"/>
    </source>
</evidence>
<feature type="region of interest" description="Disordered" evidence="3">
    <location>
        <begin position="60"/>
        <end position="265"/>
    </location>
</feature>
<reference evidence="4 5" key="1">
    <citation type="submission" date="2020-08" db="EMBL/GenBank/DDBJ databases">
        <title>Aphidius gifuensis genome sequencing and assembly.</title>
        <authorList>
            <person name="Du Z."/>
        </authorList>
    </citation>
    <scope>NUCLEOTIDE SEQUENCE [LARGE SCALE GENOMIC DNA]</scope>
    <source>
        <strain evidence="4">YNYX2018</strain>
        <tissue evidence="4">Adults</tissue>
    </source>
</reference>
<dbReference type="PROSITE" id="PS00233">
    <property type="entry name" value="CHIT_BIND_RR_1"/>
    <property type="match status" value="1"/>
</dbReference>
<dbReference type="InterPro" id="IPR000618">
    <property type="entry name" value="Insect_cuticle"/>
</dbReference>
<organism evidence="4 5">
    <name type="scientific">Aphidius gifuensis</name>
    <name type="common">Parasitoid wasp</name>
    <dbReference type="NCBI Taxonomy" id="684658"/>
    <lineage>
        <taxon>Eukaryota</taxon>
        <taxon>Metazoa</taxon>
        <taxon>Ecdysozoa</taxon>
        <taxon>Arthropoda</taxon>
        <taxon>Hexapoda</taxon>
        <taxon>Insecta</taxon>
        <taxon>Pterygota</taxon>
        <taxon>Neoptera</taxon>
        <taxon>Endopterygota</taxon>
        <taxon>Hymenoptera</taxon>
        <taxon>Apocrita</taxon>
        <taxon>Ichneumonoidea</taxon>
        <taxon>Braconidae</taxon>
        <taxon>Aphidiinae</taxon>
        <taxon>Aphidius</taxon>
    </lineage>
</organism>